<sequence length="258" mass="28022">MMKPGRSLGRSTHETMTDLVTEENIVPHLEIPAIVKIIARKAAHCDTIFYEHIRAVAGVDKWRRISRRPTIVQATPERQGVTISGDHATTWFREGIPKIGKTDAIDDDMIFAVKHKAQRQQFVAAVQEYFFAGRGFDGQRFVGVTGNADPNFFTVGSAVNQDGVAGFGVQYRMADIAPGGFPRKTGCLIVAINGDVPGHRLIDGGGGKTAGNLEWTVSAGRGGGETHCRSKSGFELIFVLSVRFQPGQAVGVEVFRAR</sequence>
<reference evidence="1" key="1">
    <citation type="submission" date="2019-08" db="EMBL/GenBank/DDBJ databases">
        <authorList>
            <person name="Kucharzyk K."/>
            <person name="Murdoch R.W."/>
            <person name="Higgins S."/>
            <person name="Loffler F."/>
        </authorList>
    </citation>
    <scope>NUCLEOTIDE SEQUENCE</scope>
</reference>
<protein>
    <submittedName>
        <fullName evidence="1">Uncharacterized protein</fullName>
    </submittedName>
</protein>
<accession>A0A645EKV2</accession>
<name>A0A645EKV2_9ZZZZ</name>
<dbReference type="EMBL" id="VSSQ01048352">
    <property type="protein sequence ID" value="MPN02407.1"/>
    <property type="molecule type" value="Genomic_DNA"/>
</dbReference>
<gene>
    <name evidence="1" type="ORF">SDC9_149623</name>
</gene>
<organism evidence="1">
    <name type="scientific">bioreactor metagenome</name>
    <dbReference type="NCBI Taxonomy" id="1076179"/>
    <lineage>
        <taxon>unclassified sequences</taxon>
        <taxon>metagenomes</taxon>
        <taxon>ecological metagenomes</taxon>
    </lineage>
</organism>
<evidence type="ECO:0000313" key="1">
    <source>
        <dbReference type="EMBL" id="MPN02407.1"/>
    </source>
</evidence>
<proteinExistence type="predicted"/>
<comment type="caution">
    <text evidence="1">The sequence shown here is derived from an EMBL/GenBank/DDBJ whole genome shotgun (WGS) entry which is preliminary data.</text>
</comment>
<dbReference type="AlphaFoldDB" id="A0A645EKV2"/>